<dbReference type="InterPro" id="IPR025110">
    <property type="entry name" value="AMP-bd_C"/>
</dbReference>
<proteinExistence type="predicted"/>
<dbReference type="Proteomes" id="UP000736373">
    <property type="component" value="Unassembled WGS sequence"/>
</dbReference>
<dbReference type="InterPro" id="IPR000873">
    <property type="entry name" value="AMP-dep_synth/lig_dom"/>
</dbReference>
<sequence>MLTAAIRRAATVRPDGWAIISGTERTTWREMPRRIASLASALNAAGLRPGDHVATLALNSPLYFELMLAVWWGGGVLVPLNTRLAYDELRYILEHSEARFLLADDTFRATAERAREAVESLQGVIVVDEDHRRGMLAASPIDDAQVALEELACIFYTGGTTGLPKGVELTHSNLAFAASNMQRDLRHDTETVYLHTTPLFHLADFGIGLGVTLAAGAHSFLSHFSAAEVFSRLRTDGITHLQLVPTMLSMLLDAPERDDSLLRGVRTISYGTAPISPALVDRVLNAFQNVRIQQFYGMTECSGACTCLLPEWHSTSGPKAGKLTSVGQPTSSFEIRIVDEHDCLCETGTVGEIQIRGPAVMRGYWRDPQRTSDTIKDGWLRSGDAGYMDDEGFLFVADRIKDMIISGGENIYSAEVERVLSMHPAVSQCAVIGVPDERWGERVHAVIVIKPGYVATPADLDAHCRAHIARYKVPRGYDIRTEPLPLSGVGKILKNRLRDEWLSSSKLTP</sequence>
<dbReference type="RefSeq" id="WP_187637086.1">
    <property type="nucleotide sequence ID" value="NZ_VZQQ01000028.1"/>
</dbReference>
<keyword evidence="3" id="KW-0436">Ligase</keyword>
<evidence type="ECO:0000313" key="3">
    <source>
        <dbReference type="EMBL" id="MBC8750118.1"/>
    </source>
</evidence>
<name>A0ABR7PV02_9BURK</name>
<reference evidence="3 4" key="1">
    <citation type="submission" date="2019-09" db="EMBL/GenBank/DDBJ databases">
        <title>Paraburkholderia podalyriae sp. nov., A South African Podalyria-associated rhizobium.</title>
        <authorList>
            <person name="Mavima L."/>
            <person name="Beukes C.W."/>
            <person name="Palmer M."/>
            <person name="De Meyer S.E."/>
            <person name="James E.K."/>
            <person name="Maluk M."/>
            <person name="Avontuur J.R."/>
            <person name="Chan W.Y."/>
            <person name="Venter S.N."/>
            <person name="Steenkamp E.T."/>
        </authorList>
    </citation>
    <scope>NUCLEOTIDE SEQUENCE [LARGE SCALE GENOMIC DNA]</scope>
    <source>
        <strain evidence="3 4">WC7.3b</strain>
    </source>
</reference>
<feature type="domain" description="AMP-binding enzyme C-terminal" evidence="2">
    <location>
        <begin position="415"/>
        <end position="491"/>
    </location>
</feature>
<dbReference type="Pfam" id="PF00501">
    <property type="entry name" value="AMP-binding"/>
    <property type="match status" value="1"/>
</dbReference>
<organism evidence="3 4">
    <name type="scientific">Paraburkholderia podalyriae</name>
    <dbReference type="NCBI Taxonomy" id="1938811"/>
    <lineage>
        <taxon>Bacteria</taxon>
        <taxon>Pseudomonadati</taxon>
        <taxon>Pseudomonadota</taxon>
        <taxon>Betaproteobacteria</taxon>
        <taxon>Burkholderiales</taxon>
        <taxon>Burkholderiaceae</taxon>
        <taxon>Paraburkholderia</taxon>
    </lineage>
</organism>
<dbReference type="NCBIfam" id="NF004837">
    <property type="entry name" value="PRK06187.1"/>
    <property type="match status" value="1"/>
</dbReference>
<dbReference type="Gene3D" id="3.30.300.30">
    <property type="match status" value="1"/>
</dbReference>
<gene>
    <name evidence="3" type="ORF">F6X42_27065</name>
</gene>
<dbReference type="InterPro" id="IPR020845">
    <property type="entry name" value="AMP-binding_CS"/>
</dbReference>
<keyword evidence="4" id="KW-1185">Reference proteome</keyword>
<evidence type="ECO:0000313" key="4">
    <source>
        <dbReference type="Proteomes" id="UP000736373"/>
    </source>
</evidence>
<dbReference type="EMBL" id="VZQQ01000028">
    <property type="protein sequence ID" value="MBC8750118.1"/>
    <property type="molecule type" value="Genomic_DNA"/>
</dbReference>
<dbReference type="PANTHER" id="PTHR43201:SF32">
    <property type="entry name" value="2-SUCCINYLBENZOATE--COA LIGASE, CHLOROPLASTIC_PEROXISOMAL"/>
    <property type="match status" value="1"/>
</dbReference>
<protein>
    <submittedName>
        <fullName evidence="3">Long-chain fatty acid--CoA ligase</fullName>
    </submittedName>
</protein>
<evidence type="ECO:0000259" key="1">
    <source>
        <dbReference type="Pfam" id="PF00501"/>
    </source>
</evidence>
<dbReference type="InterPro" id="IPR042099">
    <property type="entry name" value="ANL_N_sf"/>
</dbReference>
<dbReference type="PROSITE" id="PS00455">
    <property type="entry name" value="AMP_BINDING"/>
    <property type="match status" value="1"/>
</dbReference>
<dbReference type="GO" id="GO:0016874">
    <property type="term" value="F:ligase activity"/>
    <property type="evidence" value="ECO:0007669"/>
    <property type="project" value="UniProtKB-KW"/>
</dbReference>
<dbReference type="PANTHER" id="PTHR43201">
    <property type="entry name" value="ACYL-COA SYNTHETASE"/>
    <property type="match status" value="1"/>
</dbReference>
<dbReference type="Gene3D" id="3.40.50.12780">
    <property type="entry name" value="N-terminal domain of ligase-like"/>
    <property type="match status" value="1"/>
</dbReference>
<dbReference type="InterPro" id="IPR045851">
    <property type="entry name" value="AMP-bd_C_sf"/>
</dbReference>
<comment type="caution">
    <text evidence="3">The sequence shown here is derived from an EMBL/GenBank/DDBJ whole genome shotgun (WGS) entry which is preliminary data.</text>
</comment>
<dbReference type="Pfam" id="PF13193">
    <property type="entry name" value="AMP-binding_C"/>
    <property type="match status" value="1"/>
</dbReference>
<evidence type="ECO:0000259" key="2">
    <source>
        <dbReference type="Pfam" id="PF13193"/>
    </source>
</evidence>
<accession>A0ABR7PV02</accession>
<dbReference type="SUPFAM" id="SSF56801">
    <property type="entry name" value="Acetyl-CoA synthetase-like"/>
    <property type="match status" value="1"/>
</dbReference>
<feature type="domain" description="AMP-dependent synthetase/ligase" evidence="1">
    <location>
        <begin position="7"/>
        <end position="365"/>
    </location>
</feature>